<feature type="compositionally biased region" description="Basic and acidic residues" evidence="2">
    <location>
        <begin position="376"/>
        <end position="392"/>
    </location>
</feature>
<dbReference type="Proteomes" id="UP000694387">
    <property type="component" value="Chromosome 20"/>
</dbReference>
<dbReference type="GeneTree" id="ENSGT00940000154739"/>
<dbReference type="Pfam" id="PF15304">
    <property type="entry name" value="AKAP2_C"/>
    <property type="match status" value="1"/>
</dbReference>
<gene>
    <name evidence="4" type="primary">MISP</name>
</gene>
<feature type="region of interest" description="Disordered" evidence="2">
    <location>
        <begin position="1"/>
        <end position="35"/>
    </location>
</feature>
<feature type="domain" description="A-kinase anchor protein 2 C-terminal" evidence="3">
    <location>
        <begin position="348"/>
        <end position="683"/>
    </location>
</feature>
<sequence length="688" mass="74617">MECSDWSAGSIVHPRTHQRARTVPSEGPEIGLRPKSPDLAAVASFSLSEPSASPPGSPRARNMDRVTRYQILNIPHSRRLAGPAFDGDPSYTVELVSVGPQAGGWSQDDPQAWPADRKARPNLARPGAPYSPRAFSVQRSARSLHPEDGEEEEAEVYHLDVRRPWDLERERWVVIQGQAVKTSDGGATLGDAPDHGAPGSPGRRPPSTPAEENAVDREQIDFLAARRQFLGLEQARTDAPRRPAGRAAPAHDPPRLSPAPKAGTRPPLANGHAAPAKPPGKEVVLEERGVHGWSAGAAVPAAVEPPEAPGETPIEREIRLAQEREAALREQRGLQRAGGRQELVQVVSRPVLSKVTLADAPRRERGRPSLYVQRDLAQETQREQDHLREGRRVGRASTPDWASDGSPPPAGLRRALSSDSILGPTPDARAADPVPEARRVSRIPPSAYQPYLGSAAPRSELPAVYADDAEAAGSPRHLWGAPGKPRGAKQERSKAAQGAPRADGGVVRWESFRLRPLRFGVPEEPPQAEAPRGWGWEAPGAPATRLHRSGSSELLEREVETVLRRERELAAERRSALFPEVFSPSPDADADDDRGSRSSSQASGLTGSYSVSEVHFRPIHLQSGLAWTAEAPAEAAPGQRKRKEQWYAGINPADNINSDILEATRVTRHKSARAERWEAGIYASEDED</sequence>
<accession>A0A9L0IGJ7</accession>
<evidence type="ECO:0000313" key="4">
    <source>
        <dbReference type="Ensembl" id="ENSEASP00005039317.1"/>
    </source>
</evidence>
<reference evidence="4" key="2">
    <citation type="submission" date="2025-08" db="UniProtKB">
        <authorList>
            <consortium name="Ensembl"/>
        </authorList>
    </citation>
    <scope>IDENTIFICATION</scope>
</reference>
<dbReference type="GO" id="GO:0016477">
    <property type="term" value="P:cell migration"/>
    <property type="evidence" value="ECO:0007669"/>
    <property type="project" value="Ensembl"/>
</dbReference>
<organism evidence="4 5">
    <name type="scientific">Equus asinus</name>
    <name type="common">Donkey</name>
    <name type="synonym">Equus africanus asinus</name>
    <dbReference type="NCBI Taxonomy" id="9793"/>
    <lineage>
        <taxon>Eukaryota</taxon>
        <taxon>Metazoa</taxon>
        <taxon>Chordata</taxon>
        <taxon>Craniata</taxon>
        <taxon>Vertebrata</taxon>
        <taxon>Euteleostomi</taxon>
        <taxon>Mammalia</taxon>
        <taxon>Eutheria</taxon>
        <taxon>Laurasiatheria</taxon>
        <taxon>Perissodactyla</taxon>
        <taxon>Equidae</taxon>
        <taxon>Equus</taxon>
    </lineage>
</organism>
<evidence type="ECO:0000259" key="3">
    <source>
        <dbReference type="Pfam" id="PF15304"/>
    </source>
</evidence>
<dbReference type="GO" id="GO:0051660">
    <property type="term" value="P:establishment of centrosome localization"/>
    <property type="evidence" value="ECO:0007669"/>
    <property type="project" value="Ensembl"/>
</dbReference>
<dbReference type="Ensembl" id="ENSEAST00005060069.1">
    <property type="protein sequence ID" value="ENSEASP00005039317.1"/>
    <property type="gene ID" value="ENSEASG00005021522.2"/>
</dbReference>
<dbReference type="PANTHER" id="PTHR18839">
    <property type="entry name" value="MITOTIC INTERACTOR AND SUBSTRATE OF PLK1 MISP FAMILY MEMBER"/>
    <property type="match status" value="1"/>
</dbReference>
<reference evidence="4 5" key="1">
    <citation type="journal article" date="2020" name="Nat. Commun.">
        <title>Donkey genomes provide new insights into domestication and selection for coat color.</title>
        <authorList>
            <person name="Wang"/>
            <person name="C."/>
            <person name="Li"/>
            <person name="H."/>
            <person name="Guo"/>
            <person name="Y."/>
            <person name="Huang"/>
            <person name="J."/>
            <person name="Sun"/>
            <person name="Y."/>
            <person name="Min"/>
            <person name="J."/>
            <person name="Wang"/>
            <person name="J."/>
            <person name="Fang"/>
            <person name="X."/>
            <person name="Zhao"/>
            <person name="Z."/>
            <person name="Wang"/>
            <person name="S."/>
            <person name="Zhang"/>
            <person name="Y."/>
            <person name="Liu"/>
            <person name="Q."/>
            <person name="Jiang"/>
            <person name="Q."/>
            <person name="Wang"/>
            <person name="X."/>
            <person name="Guo"/>
            <person name="Y."/>
            <person name="Yang"/>
            <person name="C."/>
            <person name="Wang"/>
            <person name="Y."/>
            <person name="Tian"/>
            <person name="F."/>
            <person name="Zhuang"/>
            <person name="G."/>
            <person name="Fan"/>
            <person name="Y."/>
            <person name="Gao"/>
            <person name="Q."/>
            <person name="Li"/>
            <person name="Y."/>
            <person name="Ju"/>
            <person name="Z."/>
            <person name="Li"/>
            <person name="J."/>
            <person name="Li"/>
            <person name="R."/>
            <person name="Hou"/>
            <person name="M."/>
            <person name="Yang"/>
            <person name="G."/>
            <person name="Liu"/>
            <person name="G."/>
            <person name="Liu"/>
            <person name="W."/>
            <person name="Guo"/>
            <person name="J."/>
            <person name="Pan"/>
            <person name="S."/>
            <person name="Fan"/>
            <person name="G."/>
            <person name="Zhang"/>
            <person name="W."/>
            <person name="Zhang"/>
            <person name="R."/>
            <person name="Yu"/>
            <person name="J."/>
            <person name="Zhang"/>
            <person name="X."/>
            <person name="Yin"/>
            <person name="Q."/>
            <person name="Ji"/>
            <person name="C."/>
            <person name="Jin"/>
            <person name="Y."/>
            <person name="Yue"/>
            <person name="G."/>
            <person name="Liu"/>
            <person name="M."/>
            <person name="Xu"/>
            <person name="J."/>
            <person name="Liu"/>
            <person name="S."/>
            <person name="Jordana"/>
            <person name="J."/>
            <person name="Noce"/>
            <person name="A."/>
            <person name="Amills"/>
            <person name="M."/>
            <person name="Wu"/>
            <person name="D.D."/>
            <person name="Li"/>
            <person name="S."/>
            <person name="Zhou"/>
            <person name="X. and Zhong"/>
            <person name="J."/>
        </authorList>
    </citation>
    <scope>NUCLEOTIDE SEQUENCE [LARGE SCALE GENOMIC DNA]</scope>
</reference>
<feature type="region of interest" description="Disordered" evidence="2">
    <location>
        <begin position="45"/>
        <end position="64"/>
    </location>
</feature>
<feature type="region of interest" description="Disordered" evidence="2">
    <location>
        <begin position="520"/>
        <end position="557"/>
    </location>
</feature>
<reference evidence="4" key="3">
    <citation type="submission" date="2025-09" db="UniProtKB">
        <authorList>
            <consortium name="Ensembl"/>
        </authorList>
    </citation>
    <scope>IDENTIFICATION</scope>
</reference>
<dbReference type="InterPro" id="IPR042779">
    <property type="entry name" value="MISP/MISP3-like"/>
</dbReference>
<evidence type="ECO:0000256" key="1">
    <source>
        <dbReference type="ARBA" id="ARBA00023054"/>
    </source>
</evidence>
<feature type="region of interest" description="Disordered" evidence="2">
    <location>
        <begin position="574"/>
        <end position="609"/>
    </location>
</feature>
<dbReference type="GO" id="GO:1905721">
    <property type="term" value="C:mitotic spindle astral microtubule end"/>
    <property type="evidence" value="ECO:0007669"/>
    <property type="project" value="Ensembl"/>
</dbReference>
<evidence type="ECO:0000313" key="5">
    <source>
        <dbReference type="Proteomes" id="UP000694387"/>
    </source>
</evidence>
<dbReference type="GO" id="GO:1904776">
    <property type="term" value="P:regulation of protein localization to cell cortex"/>
    <property type="evidence" value="ECO:0007669"/>
    <property type="project" value="Ensembl"/>
</dbReference>
<dbReference type="GO" id="GO:0051015">
    <property type="term" value="F:actin filament binding"/>
    <property type="evidence" value="ECO:0007669"/>
    <property type="project" value="Ensembl"/>
</dbReference>
<dbReference type="GO" id="GO:0030864">
    <property type="term" value="C:cortical actin cytoskeleton"/>
    <property type="evidence" value="ECO:0007669"/>
    <property type="project" value="Ensembl"/>
</dbReference>
<dbReference type="GO" id="GO:0005925">
    <property type="term" value="C:focal adhesion"/>
    <property type="evidence" value="ECO:0007669"/>
    <property type="project" value="Ensembl"/>
</dbReference>
<feature type="region of interest" description="Disordered" evidence="2">
    <location>
        <begin position="178"/>
        <end position="280"/>
    </location>
</feature>
<keyword evidence="5" id="KW-1185">Reference proteome</keyword>
<dbReference type="AlphaFoldDB" id="A0A9L0IGJ7"/>
<proteinExistence type="predicted"/>
<dbReference type="GO" id="GO:0005884">
    <property type="term" value="C:actin filament"/>
    <property type="evidence" value="ECO:0007669"/>
    <property type="project" value="Ensembl"/>
</dbReference>
<dbReference type="GO" id="GO:0090307">
    <property type="term" value="P:mitotic spindle assembly"/>
    <property type="evidence" value="ECO:0007669"/>
    <property type="project" value="Ensembl"/>
</dbReference>
<keyword evidence="1" id="KW-0175">Coiled coil</keyword>
<dbReference type="GO" id="GO:0031616">
    <property type="term" value="C:spindle pole centrosome"/>
    <property type="evidence" value="ECO:0007669"/>
    <property type="project" value="Ensembl"/>
</dbReference>
<feature type="region of interest" description="Disordered" evidence="2">
    <location>
        <begin position="326"/>
        <end position="504"/>
    </location>
</feature>
<dbReference type="PANTHER" id="PTHR18839:SF3">
    <property type="entry name" value="MITOTIC INTERACTOR AND SUBSTRATE OF PLK1"/>
    <property type="match status" value="1"/>
</dbReference>
<name>A0A9L0IGJ7_EQUAS</name>
<dbReference type="InterPro" id="IPR029304">
    <property type="entry name" value="AKAP2_C"/>
</dbReference>
<protein>
    <submittedName>
        <fullName evidence="4">Mitotic spindle positioning</fullName>
    </submittedName>
</protein>
<dbReference type="GO" id="GO:0000132">
    <property type="term" value="P:establishment of mitotic spindle orientation"/>
    <property type="evidence" value="ECO:0007669"/>
    <property type="project" value="Ensembl"/>
</dbReference>
<dbReference type="GO" id="GO:0005886">
    <property type="term" value="C:plasma membrane"/>
    <property type="evidence" value="ECO:0007669"/>
    <property type="project" value="Ensembl"/>
</dbReference>
<feature type="region of interest" description="Disordered" evidence="2">
    <location>
        <begin position="101"/>
        <end position="155"/>
    </location>
</feature>
<evidence type="ECO:0000256" key="2">
    <source>
        <dbReference type="SAM" id="MobiDB-lite"/>
    </source>
</evidence>